<accession>A0ABR8CU92</accession>
<evidence type="ECO:0000313" key="1">
    <source>
        <dbReference type="EMBL" id="MBD2346346.1"/>
    </source>
</evidence>
<keyword evidence="2" id="KW-1185">Reference proteome</keyword>
<reference evidence="1 2" key="1">
    <citation type="journal article" date="2020" name="ISME J.">
        <title>Comparative genomics reveals insights into cyanobacterial evolution and habitat adaptation.</title>
        <authorList>
            <person name="Chen M.Y."/>
            <person name="Teng W.K."/>
            <person name="Zhao L."/>
            <person name="Hu C.X."/>
            <person name="Zhou Y.K."/>
            <person name="Han B.P."/>
            <person name="Song L.R."/>
            <person name="Shu W.S."/>
        </authorList>
    </citation>
    <scope>NUCLEOTIDE SEQUENCE [LARGE SCALE GENOMIC DNA]</scope>
    <source>
        <strain evidence="1 2">FACHB-260</strain>
    </source>
</reference>
<protein>
    <submittedName>
        <fullName evidence="1">Uncharacterized protein</fullName>
    </submittedName>
</protein>
<dbReference type="Proteomes" id="UP000607281">
    <property type="component" value="Unassembled WGS sequence"/>
</dbReference>
<organism evidence="1 2">
    <name type="scientific">Anabaena subtropica FACHB-260</name>
    <dbReference type="NCBI Taxonomy" id="2692884"/>
    <lineage>
        <taxon>Bacteria</taxon>
        <taxon>Bacillati</taxon>
        <taxon>Cyanobacteriota</taxon>
        <taxon>Cyanophyceae</taxon>
        <taxon>Nostocales</taxon>
        <taxon>Nostocaceae</taxon>
        <taxon>Anabaena</taxon>
    </lineage>
</organism>
<dbReference type="EMBL" id="JACJRF010000042">
    <property type="protein sequence ID" value="MBD2346346.1"/>
    <property type="molecule type" value="Genomic_DNA"/>
</dbReference>
<proteinExistence type="predicted"/>
<sequence length="205" mass="23979">MEIHGMSHTNQISSIDLLTMVNFQKTLNFMQSTLGDELKIKFRQAVEGFNYAEADSLYQWKSHNRYIIANSLSSKKWNVWCGLGYFEMNPESLTEYPYIGIIIEVSPGFKNRQKIIDFMQKIITSKPHIWMGYHLNSPSAWSHISYRKSLREFLSEEDHLSCIKDFFSNCIDEMRDIQSEFDFPWDVLKDESTKESSTISMSSPI</sequence>
<name>A0ABR8CU92_9NOST</name>
<evidence type="ECO:0000313" key="2">
    <source>
        <dbReference type="Proteomes" id="UP000607281"/>
    </source>
</evidence>
<comment type="caution">
    <text evidence="1">The sequence shown here is derived from an EMBL/GenBank/DDBJ whole genome shotgun (WGS) entry which is preliminary data.</text>
</comment>
<gene>
    <name evidence="1" type="ORF">H6G18_19660</name>
</gene>